<comment type="similarity">
    <text evidence="10">Belongs to the ApbE family.</text>
</comment>
<dbReference type="OrthoDB" id="9778595at2"/>
<evidence type="ECO:0000313" key="12">
    <source>
        <dbReference type="EMBL" id="PQJ15350.1"/>
    </source>
</evidence>
<comment type="caution">
    <text evidence="12">The sequence shown here is derived from an EMBL/GenBank/DDBJ whole genome shotgun (WGS) entry which is preliminary data.</text>
</comment>
<evidence type="ECO:0000256" key="6">
    <source>
        <dbReference type="ARBA" id="ARBA00022827"/>
    </source>
</evidence>
<dbReference type="Gene3D" id="3.10.520.10">
    <property type="entry name" value="ApbE-like domains"/>
    <property type="match status" value="1"/>
</dbReference>
<feature type="binding site" evidence="11">
    <location>
        <position position="260"/>
    </location>
    <ligand>
        <name>Mg(2+)</name>
        <dbReference type="ChEBI" id="CHEBI:18420"/>
    </ligand>
</feature>
<sequence length="310" mass="34058">MIEYQEQHKLMGCQFTLGVVAPDHQQAKSWIALGVQEIQRIEALLSEFQEGSEISKINQASPGTPVAISEETYGLLRRSEGLSRLTKGDFDISVGPLKGLYQFKNKDFCPPSDSDRLKALKAVGWNKLNLSRPGQITKNQKNMRLSLASIGKGYAADKVKHLWQERGVPGGFINSSGDLSAFGTRPSKEPWKIGISHPDQPEQLLLHLPEQSGPGYFRRLPPAFYAPSKRYSHTLNPKTGKPTTGLKSVSVIAPSAELADALATALFVKGVKNGLALVNQLPQTHALFIDDNNNLHFSKHLHYEAIEAVA</sequence>
<evidence type="ECO:0000256" key="2">
    <source>
        <dbReference type="ARBA" id="ARBA00016337"/>
    </source>
</evidence>
<dbReference type="EC" id="2.7.1.180" evidence="1 10"/>
<dbReference type="Proteomes" id="UP000239366">
    <property type="component" value="Unassembled WGS sequence"/>
</dbReference>
<dbReference type="GO" id="GO:0046872">
    <property type="term" value="F:metal ion binding"/>
    <property type="evidence" value="ECO:0007669"/>
    <property type="project" value="UniProtKB-UniRule"/>
</dbReference>
<name>A0A2S7T5Z1_9FLAO</name>
<keyword evidence="7 10" id="KW-0460">Magnesium</keyword>
<evidence type="ECO:0000256" key="4">
    <source>
        <dbReference type="ARBA" id="ARBA00022679"/>
    </source>
</evidence>
<dbReference type="RefSeq" id="WP_105001002.1">
    <property type="nucleotide sequence ID" value="NZ_MQVX01000001.1"/>
</dbReference>
<dbReference type="PANTHER" id="PTHR30040">
    <property type="entry name" value="THIAMINE BIOSYNTHESIS LIPOPROTEIN APBE"/>
    <property type="match status" value="1"/>
</dbReference>
<reference evidence="13" key="1">
    <citation type="submission" date="2016-11" db="EMBL/GenBank/DDBJ databases">
        <title>Trade-off between light-utilization and light-protection in marine flavobacteria.</title>
        <authorList>
            <person name="Kumagai Y."/>
            <person name="Yoshizawa S."/>
            <person name="Kogure K."/>
        </authorList>
    </citation>
    <scope>NUCLEOTIDE SEQUENCE [LARGE SCALE GENOMIC DNA]</scope>
    <source>
        <strain evidence="13">SG-18</strain>
    </source>
</reference>
<comment type="catalytic activity">
    <reaction evidence="9 10">
        <text>L-threonyl-[protein] + FAD = FMN-L-threonyl-[protein] + AMP + H(+)</text>
        <dbReference type="Rhea" id="RHEA:36847"/>
        <dbReference type="Rhea" id="RHEA-COMP:11060"/>
        <dbReference type="Rhea" id="RHEA-COMP:11061"/>
        <dbReference type="ChEBI" id="CHEBI:15378"/>
        <dbReference type="ChEBI" id="CHEBI:30013"/>
        <dbReference type="ChEBI" id="CHEBI:57692"/>
        <dbReference type="ChEBI" id="CHEBI:74257"/>
        <dbReference type="ChEBI" id="CHEBI:456215"/>
        <dbReference type="EC" id="2.7.1.180"/>
    </reaction>
</comment>
<dbReference type="AlphaFoldDB" id="A0A2S7T5Z1"/>
<dbReference type="InterPro" id="IPR003374">
    <property type="entry name" value="ApbE-like_sf"/>
</dbReference>
<evidence type="ECO:0000256" key="3">
    <source>
        <dbReference type="ARBA" id="ARBA00022630"/>
    </source>
</evidence>
<dbReference type="InterPro" id="IPR024932">
    <property type="entry name" value="ApbE"/>
</dbReference>
<gene>
    <name evidence="12" type="ORF">BST99_06000</name>
</gene>
<evidence type="ECO:0000256" key="11">
    <source>
        <dbReference type="PIRSR" id="PIRSR006268-2"/>
    </source>
</evidence>
<evidence type="ECO:0000256" key="7">
    <source>
        <dbReference type="ARBA" id="ARBA00022842"/>
    </source>
</evidence>
<keyword evidence="3 10" id="KW-0285">Flavoprotein</keyword>
<evidence type="ECO:0000256" key="8">
    <source>
        <dbReference type="ARBA" id="ARBA00031306"/>
    </source>
</evidence>
<evidence type="ECO:0000256" key="10">
    <source>
        <dbReference type="PIRNR" id="PIRNR006268"/>
    </source>
</evidence>
<protein>
    <recommendedName>
        <fullName evidence="2 10">FAD:protein FMN transferase</fullName>
        <ecNumber evidence="1 10">2.7.1.180</ecNumber>
    </recommendedName>
    <alternativeName>
        <fullName evidence="8 10">Flavin transferase</fullName>
    </alternativeName>
</protein>
<keyword evidence="4 10" id="KW-0808">Transferase</keyword>
<comment type="cofactor">
    <cofactor evidence="11">
        <name>Mg(2+)</name>
        <dbReference type="ChEBI" id="CHEBI:18420"/>
    </cofactor>
    <cofactor evidence="11">
        <name>Mn(2+)</name>
        <dbReference type="ChEBI" id="CHEBI:29035"/>
    </cofactor>
    <text evidence="11">Magnesium. Can also use manganese.</text>
</comment>
<dbReference type="GO" id="GO:0016740">
    <property type="term" value="F:transferase activity"/>
    <property type="evidence" value="ECO:0007669"/>
    <property type="project" value="UniProtKB-UniRule"/>
</dbReference>
<keyword evidence="6 10" id="KW-0274">FAD</keyword>
<keyword evidence="13" id="KW-1185">Reference proteome</keyword>
<dbReference type="PIRSF" id="PIRSF006268">
    <property type="entry name" value="ApbE"/>
    <property type="match status" value="1"/>
</dbReference>
<dbReference type="PANTHER" id="PTHR30040:SF2">
    <property type="entry name" value="FAD:PROTEIN FMN TRANSFERASE"/>
    <property type="match status" value="1"/>
</dbReference>
<organism evidence="12 13">
    <name type="scientific">Aureicoccus marinus</name>
    <dbReference type="NCBI Taxonomy" id="754435"/>
    <lineage>
        <taxon>Bacteria</taxon>
        <taxon>Pseudomonadati</taxon>
        <taxon>Bacteroidota</taxon>
        <taxon>Flavobacteriia</taxon>
        <taxon>Flavobacteriales</taxon>
        <taxon>Flavobacteriaceae</taxon>
        <taxon>Aureicoccus</taxon>
    </lineage>
</organism>
<dbReference type="SUPFAM" id="SSF143631">
    <property type="entry name" value="ApbE-like"/>
    <property type="match status" value="1"/>
</dbReference>
<feature type="binding site" evidence="11">
    <location>
        <position position="264"/>
    </location>
    <ligand>
        <name>Mg(2+)</name>
        <dbReference type="ChEBI" id="CHEBI:18420"/>
    </ligand>
</feature>
<evidence type="ECO:0000256" key="9">
    <source>
        <dbReference type="ARBA" id="ARBA00048540"/>
    </source>
</evidence>
<keyword evidence="5 10" id="KW-0479">Metal-binding</keyword>
<proteinExistence type="inferred from homology"/>
<feature type="binding site" evidence="11">
    <location>
        <position position="149"/>
    </location>
    <ligand>
        <name>Mg(2+)</name>
        <dbReference type="ChEBI" id="CHEBI:18420"/>
    </ligand>
</feature>
<evidence type="ECO:0000313" key="13">
    <source>
        <dbReference type="Proteomes" id="UP000239366"/>
    </source>
</evidence>
<evidence type="ECO:0000256" key="1">
    <source>
        <dbReference type="ARBA" id="ARBA00011955"/>
    </source>
</evidence>
<dbReference type="EMBL" id="MQVX01000001">
    <property type="protein sequence ID" value="PQJ15350.1"/>
    <property type="molecule type" value="Genomic_DNA"/>
</dbReference>
<evidence type="ECO:0000256" key="5">
    <source>
        <dbReference type="ARBA" id="ARBA00022723"/>
    </source>
</evidence>
<dbReference type="Pfam" id="PF02424">
    <property type="entry name" value="ApbE"/>
    <property type="match status" value="1"/>
</dbReference>
<accession>A0A2S7T5Z1</accession>